<evidence type="ECO:0000313" key="3">
    <source>
        <dbReference type="Proteomes" id="UP000464178"/>
    </source>
</evidence>
<name>A0A6P2CXR3_9BACT</name>
<accession>A0A6P2CXR3</accession>
<dbReference type="AlphaFoldDB" id="A0A6P2CXR3"/>
<proteinExistence type="predicted"/>
<feature type="signal peptide" evidence="1">
    <location>
        <begin position="1"/>
        <end position="21"/>
    </location>
</feature>
<evidence type="ECO:0000256" key="1">
    <source>
        <dbReference type="SAM" id="SignalP"/>
    </source>
</evidence>
<feature type="chain" id="PRO_5027116048" description="Secreted protein" evidence="1">
    <location>
        <begin position="22"/>
        <end position="161"/>
    </location>
</feature>
<protein>
    <recommendedName>
        <fullName evidence="4">Secreted protein</fullName>
    </recommendedName>
</protein>
<dbReference type="EMBL" id="LR593886">
    <property type="protein sequence ID" value="VTR91990.1"/>
    <property type="molecule type" value="Genomic_DNA"/>
</dbReference>
<organism evidence="2 3">
    <name type="scientific">Gemmata massiliana</name>
    <dbReference type="NCBI Taxonomy" id="1210884"/>
    <lineage>
        <taxon>Bacteria</taxon>
        <taxon>Pseudomonadati</taxon>
        <taxon>Planctomycetota</taxon>
        <taxon>Planctomycetia</taxon>
        <taxon>Gemmatales</taxon>
        <taxon>Gemmataceae</taxon>
        <taxon>Gemmata</taxon>
    </lineage>
</organism>
<evidence type="ECO:0008006" key="4">
    <source>
        <dbReference type="Google" id="ProtNLM"/>
    </source>
</evidence>
<sequence length="161" mass="17585">MNAVRWFVVGCAAVLGGTAAAQDQKQAATKLPDTVLTALEKAEAIEVYSLNGSTNDEDETGWHATRLLGKTSVKGEAAKGLVTALKKGLKDEAEKADCFTPRHGIRVSHDGKTYDMLICFECRWMYVYTGEKEKPLVVVISDSPQERINQILTDAKVQIAK</sequence>
<keyword evidence="3" id="KW-1185">Reference proteome</keyword>
<evidence type="ECO:0000313" key="2">
    <source>
        <dbReference type="EMBL" id="VTR91990.1"/>
    </source>
</evidence>
<dbReference type="KEGG" id="gms:SOIL9_57240"/>
<dbReference type="RefSeq" id="WP_162666915.1">
    <property type="nucleotide sequence ID" value="NZ_LR593886.1"/>
</dbReference>
<keyword evidence="1" id="KW-0732">Signal</keyword>
<reference evidence="2 3" key="1">
    <citation type="submission" date="2019-05" db="EMBL/GenBank/DDBJ databases">
        <authorList>
            <consortium name="Science for Life Laboratories"/>
        </authorList>
    </citation>
    <scope>NUCLEOTIDE SEQUENCE [LARGE SCALE GENOMIC DNA]</scope>
    <source>
        <strain evidence="2">Soil9</strain>
    </source>
</reference>
<dbReference type="Proteomes" id="UP000464178">
    <property type="component" value="Chromosome"/>
</dbReference>
<gene>
    <name evidence="2" type="ORF">SOIL9_57240</name>
</gene>